<name>A0A975BXH2_9BACT</name>
<dbReference type="EMBL" id="CP061800">
    <property type="protein sequence ID" value="QTA92980.1"/>
    <property type="molecule type" value="Genomic_DNA"/>
</dbReference>
<keyword evidence="3" id="KW-1185">Reference proteome</keyword>
<accession>A0A975BXH2</accession>
<reference evidence="2" key="1">
    <citation type="journal article" date="2021" name="Microb. Physiol.">
        <title>Proteogenomic Insights into the Physiology of Marine, Sulfate-Reducing, Filamentous Desulfonema limicola and Desulfonema magnum.</title>
        <authorList>
            <person name="Schnaars V."/>
            <person name="Wohlbrand L."/>
            <person name="Scheve S."/>
            <person name="Hinrichs C."/>
            <person name="Reinhardt R."/>
            <person name="Rabus R."/>
        </authorList>
    </citation>
    <scope>NUCLEOTIDE SEQUENCE</scope>
    <source>
        <strain evidence="2">4be13</strain>
    </source>
</reference>
<sequence>MQKPNKKNRSMKNANNNQLARRYRQTDSAVAGCGRPYTKGDLQ</sequence>
<organism evidence="2 3">
    <name type="scientific">Desulfonema magnum</name>
    <dbReference type="NCBI Taxonomy" id="45655"/>
    <lineage>
        <taxon>Bacteria</taxon>
        <taxon>Pseudomonadati</taxon>
        <taxon>Thermodesulfobacteriota</taxon>
        <taxon>Desulfobacteria</taxon>
        <taxon>Desulfobacterales</taxon>
        <taxon>Desulfococcaceae</taxon>
        <taxon>Desulfonema</taxon>
    </lineage>
</organism>
<gene>
    <name evidence="2" type="ORF">dnm_090730</name>
</gene>
<evidence type="ECO:0000313" key="2">
    <source>
        <dbReference type="EMBL" id="QTA92980.1"/>
    </source>
</evidence>
<evidence type="ECO:0000313" key="3">
    <source>
        <dbReference type="Proteomes" id="UP000663722"/>
    </source>
</evidence>
<feature type="region of interest" description="Disordered" evidence="1">
    <location>
        <begin position="1"/>
        <end position="43"/>
    </location>
</feature>
<evidence type="ECO:0000256" key="1">
    <source>
        <dbReference type="SAM" id="MobiDB-lite"/>
    </source>
</evidence>
<protein>
    <submittedName>
        <fullName evidence="2">Uncharacterized protein</fullName>
    </submittedName>
</protein>
<dbReference type="KEGG" id="dmm:dnm_090730"/>
<dbReference type="AlphaFoldDB" id="A0A975BXH2"/>
<proteinExistence type="predicted"/>
<dbReference type="Proteomes" id="UP000663722">
    <property type="component" value="Chromosome"/>
</dbReference>
<feature type="compositionally biased region" description="Basic residues" evidence="1">
    <location>
        <begin position="1"/>
        <end position="10"/>
    </location>
</feature>